<keyword evidence="9" id="KW-1185">Reference proteome</keyword>
<protein>
    <submittedName>
        <fullName evidence="8">Rieske (2Fe-2S) iron-sulfur domain protein</fullName>
    </submittedName>
</protein>
<dbReference type="Gene3D" id="2.102.10.10">
    <property type="entry name" value="Rieske [2Fe-2S] iron-sulphur domain"/>
    <property type="match status" value="1"/>
</dbReference>
<evidence type="ECO:0000256" key="4">
    <source>
        <dbReference type="ARBA" id="ARBA00023014"/>
    </source>
</evidence>
<feature type="domain" description="Rieske" evidence="7">
    <location>
        <begin position="43"/>
        <end position="132"/>
    </location>
</feature>
<evidence type="ECO:0000259" key="7">
    <source>
        <dbReference type="PROSITE" id="PS51296"/>
    </source>
</evidence>
<dbReference type="HOGENOM" id="CLU_055690_1_1_0"/>
<proteinExistence type="predicted"/>
<keyword evidence="3" id="KW-0408">Iron</keyword>
<dbReference type="PRINTS" id="PR00162">
    <property type="entry name" value="RIESKE"/>
</dbReference>
<keyword evidence="4" id="KW-0411">Iron-sulfur</keyword>
<dbReference type="PaxDb" id="522772-Dacet_1796"/>
<dbReference type="InParanoid" id="D4H0P7"/>
<evidence type="ECO:0000256" key="5">
    <source>
        <dbReference type="ARBA" id="ARBA00023157"/>
    </source>
</evidence>
<dbReference type="RefSeq" id="WP_013011070.1">
    <property type="nucleotide sequence ID" value="NC_013943.1"/>
</dbReference>
<dbReference type="KEGG" id="dap:Dacet_1796"/>
<evidence type="ECO:0000256" key="2">
    <source>
        <dbReference type="ARBA" id="ARBA00022723"/>
    </source>
</evidence>
<accession>D4H0P7</accession>
<dbReference type="CDD" id="cd03467">
    <property type="entry name" value="Rieske"/>
    <property type="match status" value="1"/>
</dbReference>
<reference evidence="8 9" key="1">
    <citation type="journal article" date="2010" name="Stand. Genomic Sci.">
        <title>Complete genome sequence of Denitrovibrio acetiphilus type strain (N2460).</title>
        <authorList>
            <person name="Kiss H."/>
            <person name="Lang E."/>
            <person name="Lapidus A."/>
            <person name="Copeland A."/>
            <person name="Nolan M."/>
            <person name="Glavina Del Rio T."/>
            <person name="Chen F."/>
            <person name="Lucas S."/>
            <person name="Tice H."/>
            <person name="Cheng J.F."/>
            <person name="Han C."/>
            <person name="Goodwin L."/>
            <person name="Pitluck S."/>
            <person name="Liolios K."/>
            <person name="Pati A."/>
            <person name="Ivanova N."/>
            <person name="Mavromatis K."/>
            <person name="Chen A."/>
            <person name="Palaniappan K."/>
            <person name="Land M."/>
            <person name="Hauser L."/>
            <person name="Chang Y.J."/>
            <person name="Jeffries C.D."/>
            <person name="Detter J.C."/>
            <person name="Brettin T."/>
            <person name="Spring S."/>
            <person name="Rohde M."/>
            <person name="Goker M."/>
            <person name="Woyke T."/>
            <person name="Bristow J."/>
            <person name="Eisen J.A."/>
            <person name="Markowitz V."/>
            <person name="Hugenholtz P."/>
            <person name="Kyrpides N.C."/>
            <person name="Klenk H.P."/>
        </authorList>
    </citation>
    <scope>NUCLEOTIDE SEQUENCE [LARGE SCALE GENOMIC DNA]</scope>
    <source>
        <strain evidence="9">DSM 12809 / NBRC 114555 / N2460</strain>
    </source>
</reference>
<dbReference type="InterPro" id="IPR005805">
    <property type="entry name" value="Rieske_Fe-S_prot_C"/>
</dbReference>
<dbReference type="PROSITE" id="PS51318">
    <property type="entry name" value="TAT"/>
    <property type="match status" value="1"/>
</dbReference>
<evidence type="ECO:0000256" key="6">
    <source>
        <dbReference type="ARBA" id="ARBA00034078"/>
    </source>
</evidence>
<evidence type="ECO:0000256" key="3">
    <source>
        <dbReference type="ARBA" id="ARBA00023004"/>
    </source>
</evidence>
<dbReference type="PROSITE" id="PS51296">
    <property type="entry name" value="RIESKE"/>
    <property type="match status" value="1"/>
</dbReference>
<dbReference type="InterPro" id="IPR006311">
    <property type="entry name" value="TAT_signal"/>
</dbReference>
<dbReference type="InterPro" id="IPR014349">
    <property type="entry name" value="Rieske_Fe-S_prot"/>
</dbReference>
<keyword evidence="2" id="KW-0479">Metal-binding</keyword>
<dbReference type="Proteomes" id="UP000002012">
    <property type="component" value="Chromosome"/>
</dbReference>
<dbReference type="EMBL" id="CP001968">
    <property type="protein sequence ID" value="ADD68560.1"/>
    <property type="molecule type" value="Genomic_DNA"/>
</dbReference>
<dbReference type="OrthoDB" id="9767869at2"/>
<sequence length="138" mass="15116" precursor="true">MQIIKKFSRRSFLKTTGAFLVGLTGITLLCKYMSPPIEENSILAEANISDIPEGGALIFQDKQLALLRTKETITAISLSCTHLGCTVSLSDDKFACPCHGSIFSLTGEVLKGPAQKRLKKFAFSQENGKITVYRRETA</sequence>
<dbReference type="Pfam" id="PF00355">
    <property type="entry name" value="Rieske"/>
    <property type="match status" value="1"/>
</dbReference>
<dbReference type="GO" id="GO:0016020">
    <property type="term" value="C:membrane"/>
    <property type="evidence" value="ECO:0007669"/>
    <property type="project" value="InterPro"/>
</dbReference>
<evidence type="ECO:0000313" key="8">
    <source>
        <dbReference type="EMBL" id="ADD68560.1"/>
    </source>
</evidence>
<keyword evidence="1" id="KW-0001">2Fe-2S</keyword>
<dbReference type="SUPFAM" id="SSF50022">
    <property type="entry name" value="ISP domain"/>
    <property type="match status" value="1"/>
</dbReference>
<dbReference type="PANTHER" id="PTHR10134">
    <property type="entry name" value="CYTOCHROME B-C1 COMPLEX SUBUNIT RIESKE, MITOCHONDRIAL"/>
    <property type="match status" value="1"/>
</dbReference>
<dbReference type="InterPro" id="IPR017941">
    <property type="entry name" value="Rieske_2Fe-2S"/>
</dbReference>
<comment type="cofactor">
    <cofactor evidence="6">
        <name>[2Fe-2S] cluster</name>
        <dbReference type="ChEBI" id="CHEBI:190135"/>
    </cofactor>
</comment>
<dbReference type="AlphaFoldDB" id="D4H0P7"/>
<gene>
    <name evidence="8" type="ordered locus">Dacet_1796</name>
</gene>
<name>D4H0P7_DENA2</name>
<keyword evidence="5" id="KW-1015">Disulfide bond</keyword>
<dbReference type="GO" id="GO:0051537">
    <property type="term" value="F:2 iron, 2 sulfur cluster binding"/>
    <property type="evidence" value="ECO:0007669"/>
    <property type="project" value="UniProtKB-KW"/>
</dbReference>
<dbReference type="STRING" id="522772.Dacet_1796"/>
<dbReference type="eggNOG" id="COG2146">
    <property type="taxonomic scope" value="Bacteria"/>
</dbReference>
<evidence type="ECO:0000256" key="1">
    <source>
        <dbReference type="ARBA" id="ARBA00022714"/>
    </source>
</evidence>
<dbReference type="InterPro" id="IPR036922">
    <property type="entry name" value="Rieske_2Fe-2S_sf"/>
</dbReference>
<evidence type="ECO:0000313" key="9">
    <source>
        <dbReference type="Proteomes" id="UP000002012"/>
    </source>
</evidence>
<dbReference type="GO" id="GO:0046872">
    <property type="term" value="F:metal ion binding"/>
    <property type="evidence" value="ECO:0007669"/>
    <property type="project" value="UniProtKB-KW"/>
</dbReference>
<organism evidence="8 9">
    <name type="scientific">Denitrovibrio acetiphilus (strain DSM 12809 / NBRC 114555 / N2460)</name>
    <dbReference type="NCBI Taxonomy" id="522772"/>
    <lineage>
        <taxon>Bacteria</taxon>
        <taxon>Pseudomonadati</taxon>
        <taxon>Deferribacterota</taxon>
        <taxon>Deferribacteres</taxon>
        <taxon>Deferribacterales</taxon>
        <taxon>Geovibrionaceae</taxon>
        <taxon>Denitrovibrio</taxon>
    </lineage>
</organism>